<dbReference type="RefSeq" id="WP_145078313.1">
    <property type="nucleotide sequence ID" value="NZ_CP036298.1"/>
</dbReference>
<dbReference type="Proteomes" id="UP000318017">
    <property type="component" value="Chromosome"/>
</dbReference>
<reference evidence="1 2" key="1">
    <citation type="submission" date="2019-02" db="EMBL/GenBank/DDBJ databases">
        <title>Deep-cultivation of Planctomycetes and their phenomic and genomic characterization uncovers novel biology.</title>
        <authorList>
            <person name="Wiegand S."/>
            <person name="Jogler M."/>
            <person name="Boedeker C."/>
            <person name="Pinto D."/>
            <person name="Vollmers J."/>
            <person name="Rivas-Marin E."/>
            <person name="Kohn T."/>
            <person name="Peeters S.H."/>
            <person name="Heuer A."/>
            <person name="Rast P."/>
            <person name="Oberbeckmann S."/>
            <person name="Bunk B."/>
            <person name="Jeske O."/>
            <person name="Meyerdierks A."/>
            <person name="Storesund J.E."/>
            <person name="Kallscheuer N."/>
            <person name="Luecker S."/>
            <person name="Lage O.M."/>
            <person name="Pohl T."/>
            <person name="Merkel B.J."/>
            <person name="Hornburger P."/>
            <person name="Mueller R.-W."/>
            <person name="Bruemmer F."/>
            <person name="Labrenz M."/>
            <person name="Spormann A.M."/>
            <person name="Op den Camp H."/>
            <person name="Overmann J."/>
            <person name="Amann R."/>
            <person name="Jetten M.S.M."/>
            <person name="Mascher T."/>
            <person name="Medema M.H."/>
            <person name="Devos D.P."/>
            <person name="Kaster A.-K."/>
            <person name="Ovreas L."/>
            <person name="Rohde M."/>
            <person name="Galperin M.Y."/>
            <person name="Jogler C."/>
        </authorList>
    </citation>
    <scope>NUCLEOTIDE SEQUENCE [LARGE SCALE GENOMIC DNA]</scope>
    <source>
        <strain evidence="1 2">Q31a</strain>
    </source>
</reference>
<protein>
    <submittedName>
        <fullName evidence="1">Uncharacterized protein</fullName>
    </submittedName>
</protein>
<keyword evidence="2" id="KW-1185">Reference proteome</keyword>
<gene>
    <name evidence="1" type="ORF">Q31a_28770</name>
</gene>
<accession>A0A518G7J3</accession>
<evidence type="ECO:0000313" key="1">
    <source>
        <dbReference type="EMBL" id="QDV24557.1"/>
    </source>
</evidence>
<proteinExistence type="predicted"/>
<evidence type="ECO:0000313" key="2">
    <source>
        <dbReference type="Proteomes" id="UP000318017"/>
    </source>
</evidence>
<sequence length="133" mass="15045">MRRKYRPFRRGSTIPELLVSSTLLVTMLALIARGAFHAQRLTVDSRQQLFANDVVANQLERLTILGPTECAQQVESLVPSSVVQSQLPEAAFEATIVQDELGERLELELHWQRNLSPAAVRLVGWFEFQNSNE</sequence>
<name>A0A518G7J3_9BACT</name>
<dbReference type="EMBL" id="CP036298">
    <property type="protein sequence ID" value="QDV24557.1"/>
    <property type="molecule type" value="Genomic_DNA"/>
</dbReference>
<organism evidence="1 2">
    <name type="scientific">Aureliella helgolandensis</name>
    <dbReference type="NCBI Taxonomy" id="2527968"/>
    <lineage>
        <taxon>Bacteria</taxon>
        <taxon>Pseudomonadati</taxon>
        <taxon>Planctomycetota</taxon>
        <taxon>Planctomycetia</taxon>
        <taxon>Pirellulales</taxon>
        <taxon>Pirellulaceae</taxon>
        <taxon>Aureliella</taxon>
    </lineage>
</organism>
<dbReference type="KEGG" id="ahel:Q31a_28770"/>
<dbReference type="AlphaFoldDB" id="A0A518G7J3"/>